<dbReference type="EMBL" id="FNIX01000001">
    <property type="protein sequence ID" value="SDN88652.1"/>
    <property type="molecule type" value="Genomic_DNA"/>
</dbReference>
<evidence type="ECO:0000313" key="2">
    <source>
        <dbReference type="Proteomes" id="UP000199691"/>
    </source>
</evidence>
<dbReference type="InterPro" id="IPR050155">
    <property type="entry name" value="HAD-like_hydrolase_sf"/>
</dbReference>
<accession>A0A1H0F200</accession>
<sequence>MIAPNELRRLVLWDIDHTLLQSRGMGREMYERAIPRAFGQPFQQLADVSGRTELDIIAETLKLHGIEPTDAAVGKLVNALIDSYEAGRDEFASRARALPGAREALVALESEPTVHQGVLTGNLRAVARIKLVALGLEQFLDLETSSYGDDHADRAELVAMARERATQQLDTQFGPDDTVLIGDTPRDVTAALTAGVQVIAVASGKSTVEELQAAGARKVLADLTNTAHLMQLIKA</sequence>
<protein>
    <submittedName>
        <fullName evidence="1">Phosphoglycolate phosphatase, HAD superfamily</fullName>
    </submittedName>
</protein>
<organism evidence="1 2">
    <name type="scientific">Lentzea jiangxiensis</name>
    <dbReference type="NCBI Taxonomy" id="641025"/>
    <lineage>
        <taxon>Bacteria</taxon>
        <taxon>Bacillati</taxon>
        <taxon>Actinomycetota</taxon>
        <taxon>Actinomycetes</taxon>
        <taxon>Pseudonocardiales</taxon>
        <taxon>Pseudonocardiaceae</taxon>
        <taxon>Lentzea</taxon>
    </lineage>
</organism>
<dbReference type="GO" id="GO:0006281">
    <property type="term" value="P:DNA repair"/>
    <property type="evidence" value="ECO:0007669"/>
    <property type="project" value="TreeGrafter"/>
</dbReference>
<dbReference type="RefSeq" id="WP_090094992.1">
    <property type="nucleotide sequence ID" value="NZ_FNIX01000001.1"/>
</dbReference>
<dbReference type="SFLD" id="SFLDS00003">
    <property type="entry name" value="Haloacid_Dehalogenase"/>
    <property type="match status" value="1"/>
</dbReference>
<dbReference type="Gene3D" id="1.10.150.240">
    <property type="entry name" value="Putative phosphatase, domain 2"/>
    <property type="match status" value="1"/>
</dbReference>
<dbReference type="SFLD" id="SFLDG01129">
    <property type="entry name" value="C1.5:_HAD__Beta-PGM__Phosphata"/>
    <property type="match status" value="1"/>
</dbReference>
<dbReference type="GO" id="GO:0008967">
    <property type="term" value="F:phosphoglycolate phosphatase activity"/>
    <property type="evidence" value="ECO:0007669"/>
    <property type="project" value="TreeGrafter"/>
</dbReference>
<keyword evidence="2" id="KW-1185">Reference proteome</keyword>
<dbReference type="InterPro" id="IPR023198">
    <property type="entry name" value="PGP-like_dom2"/>
</dbReference>
<dbReference type="Proteomes" id="UP000199691">
    <property type="component" value="Unassembled WGS sequence"/>
</dbReference>
<evidence type="ECO:0000313" key="1">
    <source>
        <dbReference type="EMBL" id="SDN88652.1"/>
    </source>
</evidence>
<gene>
    <name evidence="1" type="ORF">SAMN05421507_101607</name>
</gene>
<dbReference type="PANTHER" id="PTHR43434">
    <property type="entry name" value="PHOSPHOGLYCOLATE PHOSPHATASE"/>
    <property type="match status" value="1"/>
</dbReference>
<reference evidence="2" key="1">
    <citation type="submission" date="2016-10" db="EMBL/GenBank/DDBJ databases">
        <authorList>
            <person name="Varghese N."/>
            <person name="Submissions S."/>
        </authorList>
    </citation>
    <scope>NUCLEOTIDE SEQUENCE [LARGE SCALE GENOMIC DNA]</scope>
    <source>
        <strain evidence="2">CGMCC 4.6609</strain>
    </source>
</reference>
<dbReference type="SUPFAM" id="SSF56784">
    <property type="entry name" value="HAD-like"/>
    <property type="match status" value="1"/>
</dbReference>
<name>A0A1H0F200_9PSEU</name>
<dbReference type="PANTHER" id="PTHR43434:SF1">
    <property type="entry name" value="PHOSPHOGLYCOLATE PHOSPHATASE"/>
    <property type="match status" value="1"/>
</dbReference>
<dbReference type="InterPro" id="IPR036412">
    <property type="entry name" value="HAD-like_sf"/>
</dbReference>
<dbReference type="STRING" id="641025.SAMN05421507_101607"/>
<dbReference type="AlphaFoldDB" id="A0A1H0F200"/>
<dbReference type="InterPro" id="IPR023214">
    <property type="entry name" value="HAD_sf"/>
</dbReference>
<dbReference type="OrthoDB" id="9781769at2"/>
<proteinExistence type="predicted"/>
<dbReference type="InterPro" id="IPR041492">
    <property type="entry name" value="HAD_2"/>
</dbReference>
<dbReference type="Gene3D" id="3.40.50.1000">
    <property type="entry name" value="HAD superfamily/HAD-like"/>
    <property type="match status" value="1"/>
</dbReference>
<dbReference type="Pfam" id="PF13419">
    <property type="entry name" value="HAD_2"/>
    <property type="match status" value="1"/>
</dbReference>